<comment type="catalytic activity">
    <reaction evidence="1">
        <text>[protein]-peptidylproline (omega=180) = [protein]-peptidylproline (omega=0)</text>
        <dbReference type="Rhea" id="RHEA:16237"/>
        <dbReference type="Rhea" id="RHEA-COMP:10747"/>
        <dbReference type="Rhea" id="RHEA-COMP:10748"/>
        <dbReference type="ChEBI" id="CHEBI:83833"/>
        <dbReference type="ChEBI" id="CHEBI:83834"/>
        <dbReference type="EC" id="5.2.1.8"/>
    </reaction>
</comment>
<evidence type="ECO:0000256" key="3">
    <source>
        <dbReference type="ARBA" id="ARBA00023110"/>
    </source>
</evidence>
<sequence length="188" mass="21276">MRTVFLLFVAFLLINCGGPEPRKPVKVKSGSFFKESVERNKALLVKEEALIQELIKKDTLHTYLASPSGFWYYFETKNDTATYQPKTNDQILFSYNALTLDNDTIYSMKDIGPTSYVVDKEQLFSGLQNAVKLLKISERATFLFPSLQAYGYHGDGNSIGPRTPLKSTIELHTIIINQDSLNLKTPIQ</sequence>
<dbReference type="EC" id="5.2.1.8" evidence="2"/>
<feature type="domain" description="PPIase FKBP-type" evidence="4">
    <location>
        <begin position="84"/>
        <end position="171"/>
    </location>
</feature>
<dbReference type="SUPFAM" id="SSF54534">
    <property type="entry name" value="FKBP-like"/>
    <property type="match status" value="1"/>
</dbReference>
<reference evidence="5 6" key="1">
    <citation type="submission" date="2015-04" db="EMBL/GenBank/DDBJ databases">
        <title>Complete genome of flavobacterium.</title>
        <authorList>
            <person name="Kwon Y.M."/>
            <person name="Kim S.-J."/>
        </authorList>
    </citation>
    <scope>NUCLEOTIDE SEQUENCE [LARGE SCALE GENOMIC DNA]</scope>
    <source>
        <strain evidence="5 6">DK169</strain>
    </source>
</reference>
<dbReference type="Proteomes" id="UP000050827">
    <property type="component" value="Unassembled WGS sequence"/>
</dbReference>
<evidence type="ECO:0000256" key="1">
    <source>
        <dbReference type="ARBA" id="ARBA00000971"/>
    </source>
</evidence>
<dbReference type="AlphaFoldDB" id="A0A0N8WFF7"/>
<keyword evidence="5" id="KW-0413">Isomerase</keyword>
<name>A0A0N8WFF7_9FLAO</name>
<dbReference type="RefSeq" id="WP_055392085.1">
    <property type="nucleotide sequence ID" value="NZ_LCTZ01000002.1"/>
</dbReference>
<proteinExistence type="predicted"/>
<dbReference type="OrthoDB" id="1093155at2"/>
<evidence type="ECO:0000259" key="4">
    <source>
        <dbReference type="Pfam" id="PF00254"/>
    </source>
</evidence>
<keyword evidence="6" id="KW-1185">Reference proteome</keyword>
<organism evidence="5 6">
    <name type="scientific">Flagellimonas eckloniae</name>
    <dbReference type="NCBI Taxonomy" id="346185"/>
    <lineage>
        <taxon>Bacteria</taxon>
        <taxon>Pseudomonadati</taxon>
        <taxon>Bacteroidota</taxon>
        <taxon>Flavobacteriia</taxon>
        <taxon>Flavobacteriales</taxon>
        <taxon>Flavobacteriaceae</taxon>
        <taxon>Flagellimonas</taxon>
    </lineage>
</organism>
<evidence type="ECO:0000256" key="2">
    <source>
        <dbReference type="ARBA" id="ARBA00013194"/>
    </source>
</evidence>
<dbReference type="STRING" id="346185.AAY42_00625"/>
<dbReference type="InterPro" id="IPR019869">
    <property type="entry name" value="Motility-assoc_PPIase_GldI"/>
</dbReference>
<dbReference type="Gene3D" id="3.10.50.40">
    <property type="match status" value="1"/>
</dbReference>
<accession>A0A0N8WFF7</accession>
<dbReference type="InterPro" id="IPR046357">
    <property type="entry name" value="PPIase_dom_sf"/>
</dbReference>
<dbReference type="GO" id="GO:0003755">
    <property type="term" value="F:peptidyl-prolyl cis-trans isomerase activity"/>
    <property type="evidence" value="ECO:0007669"/>
    <property type="project" value="UniProtKB-KW"/>
</dbReference>
<protein>
    <recommendedName>
        <fullName evidence="2">peptidylprolyl isomerase</fullName>
        <ecNumber evidence="2">5.2.1.8</ecNumber>
    </recommendedName>
</protein>
<dbReference type="EMBL" id="LCTZ01000002">
    <property type="protein sequence ID" value="KQC28571.1"/>
    <property type="molecule type" value="Genomic_DNA"/>
</dbReference>
<dbReference type="NCBIfam" id="TIGR03516">
    <property type="entry name" value="ppisom_GldI"/>
    <property type="match status" value="1"/>
</dbReference>
<dbReference type="InterPro" id="IPR001179">
    <property type="entry name" value="PPIase_FKBP_dom"/>
</dbReference>
<evidence type="ECO:0000313" key="5">
    <source>
        <dbReference type="EMBL" id="KQC28571.1"/>
    </source>
</evidence>
<dbReference type="Pfam" id="PF00254">
    <property type="entry name" value="FKBP_C"/>
    <property type="match status" value="1"/>
</dbReference>
<gene>
    <name evidence="5" type="ORF">AAY42_00625</name>
</gene>
<comment type="caution">
    <text evidence="5">The sequence shown here is derived from an EMBL/GenBank/DDBJ whole genome shotgun (WGS) entry which is preliminary data.</text>
</comment>
<keyword evidence="3" id="KW-0697">Rotamase</keyword>
<evidence type="ECO:0000313" key="6">
    <source>
        <dbReference type="Proteomes" id="UP000050827"/>
    </source>
</evidence>